<dbReference type="PANTHER" id="PTHR30151">
    <property type="entry name" value="ALKANE SULFONATE ABC TRANSPORTER-RELATED, MEMBRANE SUBUNIT"/>
    <property type="match status" value="1"/>
</dbReference>
<evidence type="ECO:0000256" key="1">
    <source>
        <dbReference type="ARBA" id="ARBA00004651"/>
    </source>
</evidence>
<evidence type="ECO:0000313" key="10">
    <source>
        <dbReference type="Proteomes" id="UP000635565"/>
    </source>
</evidence>
<keyword evidence="10" id="KW-1185">Reference proteome</keyword>
<dbReference type="Pfam" id="PF00528">
    <property type="entry name" value="BPD_transp_1"/>
    <property type="match status" value="1"/>
</dbReference>
<dbReference type="SUPFAM" id="SSF161098">
    <property type="entry name" value="MetI-like"/>
    <property type="match status" value="1"/>
</dbReference>
<dbReference type="EMBL" id="BNJJ01000004">
    <property type="protein sequence ID" value="GHO83923.1"/>
    <property type="molecule type" value="Genomic_DNA"/>
</dbReference>
<dbReference type="CDD" id="cd06261">
    <property type="entry name" value="TM_PBP2"/>
    <property type="match status" value="1"/>
</dbReference>
<feature type="domain" description="ABC transmembrane type-1" evidence="8">
    <location>
        <begin position="88"/>
        <end position="268"/>
    </location>
</feature>
<keyword evidence="5 7" id="KW-1133">Transmembrane helix</keyword>
<feature type="transmembrane region" description="Helical" evidence="7">
    <location>
        <begin position="95"/>
        <end position="114"/>
    </location>
</feature>
<sequence>MNERSSAVNKTSTTEENIQVDLAGMRRKRLLINTLRVLVLVVIVGGWELGARTKVIDPFFWGQPSGIWAQIVTWVINGTAQGPLWVQIAVTLEETVLGFAIGVILGVVFGILLGRNRFLADVLGPYIKAANSIPRVVLGSIFVIGLGLGIQSKVALAVVLVFFIVFFNAFQGVREVDRNLLANARILGANSRQLSIDVIIPSALTWIIASLHTSFSFALVGAVVGEFLGATQGIGLMIQTAQGTFNANGVFAAMVILAVLALITEALVTALENRLITWRPTSTVNDISI</sequence>
<name>A0ABQ3VDM4_9CHLR</name>
<keyword evidence="4 7" id="KW-0812">Transmembrane</keyword>
<comment type="caution">
    <text evidence="9">The sequence shown here is derived from an EMBL/GenBank/DDBJ whole genome shotgun (WGS) entry which is preliminary data.</text>
</comment>
<protein>
    <submittedName>
        <fullName evidence="9">ABC transporter permease</fullName>
    </submittedName>
</protein>
<organism evidence="9 10">
    <name type="scientific">Dictyobacter formicarum</name>
    <dbReference type="NCBI Taxonomy" id="2778368"/>
    <lineage>
        <taxon>Bacteria</taxon>
        <taxon>Bacillati</taxon>
        <taxon>Chloroflexota</taxon>
        <taxon>Ktedonobacteria</taxon>
        <taxon>Ktedonobacterales</taxon>
        <taxon>Dictyobacteraceae</taxon>
        <taxon>Dictyobacter</taxon>
    </lineage>
</organism>
<proteinExistence type="inferred from homology"/>
<keyword evidence="6 7" id="KW-0472">Membrane</keyword>
<reference evidence="9 10" key="1">
    <citation type="journal article" date="2021" name="Int. J. Syst. Evol. Microbiol.">
        <title>Reticulibacter mediterranei gen. nov., sp. nov., within the new family Reticulibacteraceae fam. nov., and Ktedonospora formicarum gen. nov., sp. nov., Ktedonobacter robiniae sp. nov., Dictyobacter formicarum sp. nov. and Dictyobacter arantiisoli sp. nov., belonging to the class Ktedonobacteria.</title>
        <authorList>
            <person name="Yabe S."/>
            <person name="Zheng Y."/>
            <person name="Wang C.M."/>
            <person name="Sakai Y."/>
            <person name="Abe K."/>
            <person name="Yokota A."/>
            <person name="Donadio S."/>
            <person name="Cavaletti L."/>
            <person name="Monciardini P."/>
        </authorList>
    </citation>
    <scope>NUCLEOTIDE SEQUENCE [LARGE SCALE GENOMIC DNA]</scope>
    <source>
        <strain evidence="9 10">SOSP1-9</strain>
    </source>
</reference>
<feature type="transmembrane region" description="Helical" evidence="7">
    <location>
        <begin position="154"/>
        <end position="173"/>
    </location>
</feature>
<feature type="transmembrane region" description="Helical" evidence="7">
    <location>
        <begin position="30"/>
        <end position="50"/>
    </location>
</feature>
<keyword evidence="2 7" id="KW-0813">Transport</keyword>
<evidence type="ECO:0000313" key="9">
    <source>
        <dbReference type="EMBL" id="GHO83923.1"/>
    </source>
</evidence>
<dbReference type="Proteomes" id="UP000635565">
    <property type="component" value="Unassembled WGS sequence"/>
</dbReference>
<evidence type="ECO:0000256" key="7">
    <source>
        <dbReference type="RuleBase" id="RU363032"/>
    </source>
</evidence>
<dbReference type="InterPro" id="IPR000515">
    <property type="entry name" value="MetI-like"/>
</dbReference>
<evidence type="ECO:0000256" key="5">
    <source>
        <dbReference type="ARBA" id="ARBA00022989"/>
    </source>
</evidence>
<feature type="transmembrane region" description="Helical" evidence="7">
    <location>
        <begin position="250"/>
        <end position="271"/>
    </location>
</feature>
<accession>A0ABQ3VDM4</accession>
<keyword evidence="3" id="KW-1003">Cell membrane</keyword>
<evidence type="ECO:0000256" key="6">
    <source>
        <dbReference type="ARBA" id="ARBA00023136"/>
    </source>
</evidence>
<comment type="subcellular location">
    <subcellularLocation>
        <location evidence="1 7">Cell membrane</location>
        <topology evidence="1 7">Multi-pass membrane protein</topology>
    </subcellularLocation>
</comment>
<comment type="similarity">
    <text evidence="7">Belongs to the binding-protein-dependent transport system permease family.</text>
</comment>
<dbReference type="Gene3D" id="1.10.3720.10">
    <property type="entry name" value="MetI-like"/>
    <property type="match status" value="1"/>
</dbReference>
<dbReference type="InterPro" id="IPR035906">
    <property type="entry name" value="MetI-like_sf"/>
</dbReference>
<gene>
    <name evidence="9" type="ORF">KSZ_19290</name>
</gene>
<evidence type="ECO:0000256" key="2">
    <source>
        <dbReference type="ARBA" id="ARBA00022448"/>
    </source>
</evidence>
<feature type="transmembrane region" description="Helical" evidence="7">
    <location>
        <begin position="217"/>
        <end position="238"/>
    </location>
</feature>
<evidence type="ECO:0000256" key="4">
    <source>
        <dbReference type="ARBA" id="ARBA00022692"/>
    </source>
</evidence>
<dbReference type="RefSeq" id="WP_201361553.1">
    <property type="nucleotide sequence ID" value="NZ_BNJJ01000004.1"/>
</dbReference>
<dbReference type="PANTHER" id="PTHR30151:SF20">
    <property type="entry name" value="ABC TRANSPORTER PERMEASE PROTEIN HI_0355-RELATED"/>
    <property type="match status" value="1"/>
</dbReference>
<evidence type="ECO:0000256" key="3">
    <source>
        <dbReference type="ARBA" id="ARBA00022475"/>
    </source>
</evidence>
<evidence type="ECO:0000259" key="8">
    <source>
        <dbReference type="PROSITE" id="PS50928"/>
    </source>
</evidence>
<dbReference type="PROSITE" id="PS50928">
    <property type="entry name" value="ABC_TM1"/>
    <property type="match status" value="1"/>
</dbReference>